<dbReference type="EMBL" id="JACIDB010000009">
    <property type="protein sequence ID" value="MBB3876899.1"/>
    <property type="molecule type" value="Genomic_DNA"/>
</dbReference>
<feature type="signal peptide" evidence="1">
    <location>
        <begin position="1"/>
        <end position="20"/>
    </location>
</feature>
<gene>
    <name evidence="2" type="ORF">GGR47_003163</name>
</gene>
<dbReference type="PANTHER" id="PTHR33361:SF15">
    <property type="entry name" value="DUF885 FAMILY LIPOPROTEIN"/>
    <property type="match status" value="1"/>
</dbReference>
<comment type="caution">
    <text evidence="2">The sequence shown here is derived from an EMBL/GenBank/DDBJ whole genome shotgun (WGS) entry which is preliminary data.</text>
</comment>
<organism evidence="2 3">
    <name type="scientific">Sphingomonas aquatilis</name>
    <dbReference type="NCBI Taxonomy" id="93063"/>
    <lineage>
        <taxon>Bacteria</taxon>
        <taxon>Pseudomonadati</taxon>
        <taxon>Pseudomonadota</taxon>
        <taxon>Alphaproteobacteria</taxon>
        <taxon>Sphingomonadales</taxon>
        <taxon>Sphingomonadaceae</taxon>
        <taxon>Sphingomonas</taxon>
    </lineage>
</organism>
<dbReference type="PANTHER" id="PTHR33361">
    <property type="entry name" value="GLR0591 PROTEIN"/>
    <property type="match status" value="1"/>
</dbReference>
<sequence length="587" mass="64644">MTVRVRASLLAMAIAATVSAGCSRGAAPAANEAATAPAPKPVATPSNWVRFRDGFIESWFRIDPAFAVYEGRHDFDGQLPDWSAAGLKRQSEFLHQTIDRAKAFGDADLSPQDRFERDYLVRVAEGKLFWLDDADQPHNNPAYYVGGGLDPNVYIARPYADAPTRMKAVIAFLQRVPAAVGNIRANLKTPMPLSFVNYGVAGFNGFADYYGGDAVKAFADVDDPTLQEQLKTASAAASEAMRGLGTWLASQRGSATQDFALGADRFQRMVRATEGVDASLDQLEAAGRADLKRNQNALTAACALYAKGKTIPQCIDKMNADKAPDGPVAEARRQIPELRAFVVKHDLVTIPGTEEAKVEESPPYNRQNSAYIDPAGPFEKNVPSVYYISPPDPAWDKKTQDAFVPGRKDLLFTSIHEVMPGHFLQFLHSNRAKSPIGRLFVGYAFAEGWAHYAEEMMWEAGIDNGKPETHIGQLSNALLRDCRFLSAIGLHARGMTQAQSLQMFREQCYQDEGNARQQAARGTYDPAYLNYTMGKLLIRKLRDDWTASRGGRKAWKAFHDQFLSYGGPAIPLVRQQMMGEDTARAVF</sequence>
<evidence type="ECO:0000313" key="2">
    <source>
        <dbReference type="EMBL" id="MBB3876899.1"/>
    </source>
</evidence>
<dbReference type="AlphaFoldDB" id="A0AAW3TYM8"/>
<proteinExistence type="predicted"/>
<dbReference type="InterPro" id="IPR010281">
    <property type="entry name" value="DUF885"/>
</dbReference>
<accession>A0AAW3TYM8</accession>
<dbReference type="Pfam" id="PF05960">
    <property type="entry name" value="DUF885"/>
    <property type="match status" value="1"/>
</dbReference>
<dbReference type="Proteomes" id="UP000528945">
    <property type="component" value="Unassembled WGS sequence"/>
</dbReference>
<reference evidence="2 3" key="1">
    <citation type="submission" date="2020-08" db="EMBL/GenBank/DDBJ databases">
        <title>Genomic Encyclopedia of Type Strains, Phase IV (KMG-IV): sequencing the most valuable type-strain genomes for metagenomic binning, comparative biology and taxonomic classification.</title>
        <authorList>
            <person name="Goeker M."/>
        </authorList>
    </citation>
    <scope>NUCLEOTIDE SEQUENCE [LARGE SCALE GENOMIC DNA]</scope>
    <source>
        <strain evidence="2 3">DSM 15581</strain>
    </source>
</reference>
<evidence type="ECO:0000256" key="1">
    <source>
        <dbReference type="SAM" id="SignalP"/>
    </source>
</evidence>
<name>A0AAW3TYM8_9SPHN</name>
<dbReference type="PROSITE" id="PS51257">
    <property type="entry name" value="PROKAR_LIPOPROTEIN"/>
    <property type="match status" value="1"/>
</dbReference>
<protein>
    <submittedName>
        <fullName evidence="2">Uncharacterized protein (DUF885 family)</fullName>
    </submittedName>
</protein>
<keyword evidence="3" id="KW-1185">Reference proteome</keyword>
<keyword evidence="1" id="KW-0732">Signal</keyword>
<evidence type="ECO:0000313" key="3">
    <source>
        <dbReference type="Proteomes" id="UP000528945"/>
    </source>
</evidence>
<feature type="chain" id="PRO_5043363410" evidence="1">
    <location>
        <begin position="21"/>
        <end position="587"/>
    </location>
</feature>